<dbReference type="Proteomes" id="UP001385951">
    <property type="component" value="Unassembled WGS sequence"/>
</dbReference>
<name>A0AAW0FQ35_9APHY</name>
<feature type="compositionally biased region" description="Basic residues" evidence="1">
    <location>
        <begin position="95"/>
        <end position="105"/>
    </location>
</feature>
<dbReference type="InterPro" id="IPR032675">
    <property type="entry name" value="LRR_dom_sf"/>
</dbReference>
<evidence type="ECO:0000313" key="4">
    <source>
        <dbReference type="Proteomes" id="UP001385951"/>
    </source>
</evidence>
<proteinExistence type="predicted"/>
<feature type="compositionally biased region" description="Acidic residues" evidence="1">
    <location>
        <begin position="108"/>
        <end position="117"/>
    </location>
</feature>
<dbReference type="SUPFAM" id="SSF52047">
    <property type="entry name" value="RNI-like"/>
    <property type="match status" value="1"/>
</dbReference>
<dbReference type="PANTHER" id="PTHR13318:SF247">
    <property type="entry name" value="GH16156P"/>
    <property type="match status" value="1"/>
</dbReference>
<dbReference type="Gene3D" id="3.80.10.10">
    <property type="entry name" value="Ribonuclease Inhibitor"/>
    <property type="match status" value="1"/>
</dbReference>
<evidence type="ECO:0000313" key="3">
    <source>
        <dbReference type="EMBL" id="KAK7679608.1"/>
    </source>
</evidence>
<accession>A0AAW0FQ35</accession>
<feature type="compositionally biased region" description="Polar residues" evidence="1">
    <location>
        <begin position="1"/>
        <end position="15"/>
    </location>
</feature>
<feature type="region of interest" description="Disordered" evidence="1">
    <location>
        <begin position="1"/>
        <end position="118"/>
    </location>
</feature>
<dbReference type="EMBL" id="JASBNA010000057">
    <property type="protein sequence ID" value="KAK7679608.1"/>
    <property type="molecule type" value="Genomic_DNA"/>
</dbReference>
<dbReference type="SMART" id="SM00367">
    <property type="entry name" value="LRR_CC"/>
    <property type="match status" value="7"/>
</dbReference>
<keyword evidence="4" id="KW-1185">Reference proteome</keyword>
<sequence>MSRRNNNVRGPTSALTEFLRESGITPTTIARRARTRQVEQPEAGPSNTVQQQQPEAGATNEAENEYNSDHLDEEDEEKPAKKRKMTKAAEAKAKAAAKAKAKKKKGDGDDDSEEEDPYNALSKMWKDTSKPPVGSFENCARCTKQFTVTKYTMAANPPPGFLCHACAKSSGADPFKKPAAPRKRKAPADKRKVIHFEERRFPSLASLCIQIITAHIDNVEALGDIGRLNQEELAKALSRNRSLTAENVTLFYNDQNTELTLYDATNLTPSAFMDLARRNPFLTNLRLDFCGRIDDSVMDTWVTFFPNLQRIELLGPFLVRVPGWKTFFKTHAKIEGFLITQSPRFDLECTQSMVENCKKIKELRLNEIGKMEDAIIEELQKYGDQLTYLELARPGVPEALSEKALVDLMSAVGKNLTHLNLENNINITDGFLYRGLKPHARNLETLLLRLIPDLTDAGVAEFFDTWQTAVDEPNPPLFRIDFSRAHELSDKALESLLQHSGKELIHLDINGWKSTSIEAVSKIASLCPELQQLDIGWCREVDDGVVQEILEKCEKIREVKVWGCQRISLQCPRKRGVNIVGVEVAV</sequence>
<comment type="caution">
    <text evidence="3">The sequence shown here is derived from an EMBL/GenBank/DDBJ whole genome shotgun (WGS) entry which is preliminary data.</text>
</comment>
<dbReference type="GO" id="GO:0031146">
    <property type="term" value="P:SCF-dependent proteasomal ubiquitin-dependent protein catabolic process"/>
    <property type="evidence" value="ECO:0007669"/>
    <property type="project" value="TreeGrafter"/>
</dbReference>
<feature type="domain" description="DNA repair protein rhp7 treble clef" evidence="2">
    <location>
        <begin position="133"/>
        <end position="171"/>
    </location>
</feature>
<organism evidence="3 4">
    <name type="scientific">Cerrena zonata</name>
    <dbReference type="NCBI Taxonomy" id="2478898"/>
    <lineage>
        <taxon>Eukaryota</taxon>
        <taxon>Fungi</taxon>
        <taxon>Dikarya</taxon>
        <taxon>Basidiomycota</taxon>
        <taxon>Agaricomycotina</taxon>
        <taxon>Agaricomycetes</taxon>
        <taxon>Polyporales</taxon>
        <taxon>Cerrenaceae</taxon>
        <taxon>Cerrena</taxon>
    </lineage>
</organism>
<protein>
    <recommendedName>
        <fullName evidence="2">DNA repair protein rhp7 treble clef domain-containing protein</fullName>
    </recommendedName>
</protein>
<evidence type="ECO:0000259" key="2">
    <source>
        <dbReference type="Pfam" id="PF23550"/>
    </source>
</evidence>
<dbReference type="InterPro" id="IPR056451">
    <property type="entry name" value="Znf_Tbcl_Rhp7"/>
</dbReference>
<gene>
    <name evidence="3" type="ORF">QCA50_017319</name>
</gene>
<dbReference type="AlphaFoldDB" id="A0AAW0FQ35"/>
<dbReference type="Pfam" id="PF23550">
    <property type="entry name" value="zf_Tbcl_Rhp7"/>
    <property type="match status" value="1"/>
</dbReference>
<feature type="compositionally biased region" description="Acidic residues" evidence="1">
    <location>
        <begin position="62"/>
        <end position="77"/>
    </location>
</feature>
<dbReference type="PANTHER" id="PTHR13318">
    <property type="entry name" value="PARTNER OF PAIRED, ISOFORM B-RELATED"/>
    <property type="match status" value="1"/>
</dbReference>
<dbReference type="InterPro" id="IPR006553">
    <property type="entry name" value="Leu-rich_rpt_Cys-con_subtyp"/>
</dbReference>
<reference evidence="3 4" key="1">
    <citation type="submission" date="2022-09" db="EMBL/GenBank/DDBJ databases">
        <authorList>
            <person name="Palmer J.M."/>
        </authorList>
    </citation>
    <scope>NUCLEOTIDE SEQUENCE [LARGE SCALE GENOMIC DNA]</scope>
    <source>
        <strain evidence="3 4">DSM 7382</strain>
    </source>
</reference>
<dbReference type="GO" id="GO:0019005">
    <property type="term" value="C:SCF ubiquitin ligase complex"/>
    <property type="evidence" value="ECO:0007669"/>
    <property type="project" value="TreeGrafter"/>
</dbReference>
<evidence type="ECO:0000256" key="1">
    <source>
        <dbReference type="SAM" id="MobiDB-lite"/>
    </source>
</evidence>
<feature type="compositionally biased region" description="Polar residues" evidence="1">
    <location>
        <begin position="45"/>
        <end position="54"/>
    </location>
</feature>